<protein>
    <recommendedName>
        <fullName evidence="3">Galectin</fullName>
    </recommendedName>
</protein>
<keyword evidence="2" id="KW-0677">Repeat</keyword>
<dbReference type="Pfam" id="PF00337">
    <property type="entry name" value="Gal-bind_lectin"/>
    <property type="match status" value="2"/>
</dbReference>
<feature type="domain" description="Galectin" evidence="4">
    <location>
        <begin position="179"/>
        <end position="316"/>
    </location>
</feature>
<dbReference type="FunFam" id="2.60.120.200:FF:000124">
    <property type="entry name" value="Galectin-4"/>
    <property type="match status" value="1"/>
</dbReference>
<organism evidence="5 6">
    <name type="scientific">Oryzias latipes</name>
    <name type="common">Japanese rice fish</name>
    <name type="synonym">Japanese killifish</name>
    <dbReference type="NCBI Taxonomy" id="8090"/>
    <lineage>
        <taxon>Eukaryota</taxon>
        <taxon>Metazoa</taxon>
        <taxon>Chordata</taxon>
        <taxon>Craniata</taxon>
        <taxon>Vertebrata</taxon>
        <taxon>Euteleostomi</taxon>
        <taxon>Actinopterygii</taxon>
        <taxon>Neopterygii</taxon>
        <taxon>Teleostei</taxon>
        <taxon>Neoteleostei</taxon>
        <taxon>Acanthomorphata</taxon>
        <taxon>Ovalentaria</taxon>
        <taxon>Atherinomorphae</taxon>
        <taxon>Beloniformes</taxon>
        <taxon>Adrianichthyidae</taxon>
        <taxon>Oryziinae</taxon>
        <taxon>Oryzias</taxon>
    </lineage>
</organism>
<dbReference type="AlphaFoldDB" id="A0A3P9HJT2"/>
<dbReference type="CDD" id="cd00070">
    <property type="entry name" value="GLECT"/>
    <property type="match status" value="1"/>
</dbReference>
<reference evidence="5 6" key="2">
    <citation type="submission" date="2017-04" db="EMBL/GenBank/DDBJ databases">
        <title>CpG methylation of centromeres and impact of large insertions on vertebrate speciation.</title>
        <authorList>
            <person name="Ichikawa K."/>
            <person name="Yoshimura J."/>
            <person name="Morishita S."/>
        </authorList>
    </citation>
    <scope>NUCLEOTIDE SEQUENCE</scope>
    <source>
        <strain evidence="5 6">HSOK</strain>
    </source>
</reference>
<dbReference type="SMART" id="SM00908">
    <property type="entry name" value="Gal-bind_lectin"/>
    <property type="match status" value="2"/>
</dbReference>
<dbReference type="PANTHER" id="PTHR11346">
    <property type="entry name" value="GALECTIN"/>
    <property type="match status" value="1"/>
</dbReference>
<name>A0A3P9HJT2_ORYLA</name>
<evidence type="ECO:0000256" key="2">
    <source>
        <dbReference type="ARBA" id="ARBA00022737"/>
    </source>
</evidence>
<dbReference type="PROSITE" id="PS51304">
    <property type="entry name" value="GALECTIN"/>
    <property type="match status" value="2"/>
</dbReference>
<dbReference type="Proteomes" id="UP000265200">
    <property type="component" value="Chromosome 13"/>
</dbReference>
<dbReference type="InterPro" id="IPR001079">
    <property type="entry name" value="Galectin_CRD"/>
</dbReference>
<feature type="domain" description="Galectin" evidence="4">
    <location>
        <begin position="19"/>
        <end position="150"/>
    </location>
</feature>
<evidence type="ECO:0000313" key="6">
    <source>
        <dbReference type="Proteomes" id="UP000265200"/>
    </source>
</evidence>
<dbReference type="Ensembl" id="ENSORLT00015001484.1">
    <property type="protein sequence ID" value="ENSORLP00015008051.1"/>
    <property type="gene ID" value="ENSORLG00015008903.1"/>
</dbReference>
<dbReference type="SMART" id="SM00276">
    <property type="entry name" value="GLECT"/>
    <property type="match status" value="2"/>
</dbReference>
<reference evidence="5" key="4">
    <citation type="submission" date="2025-09" db="UniProtKB">
        <authorList>
            <consortium name="Ensembl"/>
        </authorList>
    </citation>
    <scope>IDENTIFICATION</scope>
    <source>
        <strain evidence="5">HSOK</strain>
    </source>
</reference>
<proteinExistence type="predicted"/>
<evidence type="ECO:0000259" key="4">
    <source>
        <dbReference type="PROSITE" id="PS51304"/>
    </source>
</evidence>
<dbReference type="SUPFAM" id="SSF49899">
    <property type="entry name" value="Concanavalin A-like lectins/glucanases"/>
    <property type="match status" value="2"/>
</dbReference>
<keyword evidence="1 3" id="KW-0430">Lectin</keyword>
<dbReference type="Gene3D" id="2.60.120.200">
    <property type="match status" value="2"/>
</dbReference>
<dbReference type="InterPro" id="IPR044156">
    <property type="entry name" value="Galectin-like"/>
</dbReference>
<dbReference type="GO" id="GO:0030246">
    <property type="term" value="F:carbohydrate binding"/>
    <property type="evidence" value="ECO:0007669"/>
    <property type="project" value="UniProtKB-UniRule"/>
</dbReference>
<sequence>MTFVAPPGYQPVYNPRIPYLGPIHGGLREGMSIYIQGSIPKDISRFHVNLRCNESASGDIALHFNPRFDGLDKVVFNSYRNGSWESEEKVRSMPFTAGQAFETVIGVGAHGYEVRVNGKDFHTFKHRLPVKEVRGIQVEGDVSIQSITVIGVSLPPAVHRWTNLLLQTHVGLCFQAVPFSTMIHGGMHPKKTFIIRGRVPSGADRCVSVTCMTAVGSGNTALHLNPRVKAGEVVRNSRIGGDWGKEERGWGQLSPPGRHSLAVIGLGSSEQVLYCQGIFLSLSSRSSKGGSGVRVGVESRDACRGSVAVDDDTGMSRLSRESERVRLVSCWGQRT</sequence>
<dbReference type="InterPro" id="IPR013320">
    <property type="entry name" value="ConA-like_dom_sf"/>
</dbReference>
<evidence type="ECO:0000313" key="5">
    <source>
        <dbReference type="Ensembl" id="ENSORLP00015008051.1"/>
    </source>
</evidence>
<evidence type="ECO:0000256" key="1">
    <source>
        <dbReference type="ARBA" id="ARBA00022734"/>
    </source>
</evidence>
<accession>A0A3P9HJT2</accession>
<reference key="1">
    <citation type="journal article" date="2007" name="Nature">
        <title>The medaka draft genome and insights into vertebrate genome evolution.</title>
        <authorList>
            <person name="Kasahara M."/>
            <person name="Naruse K."/>
            <person name="Sasaki S."/>
            <person name="Nakatani Y."/>
            <person name="Qu W."/>
            <person name="Ahsan B."/>
            <person name="Yamada T."/>
            <person name="Nagayasu Y."/>
            <person name="Doi K."/>
            <person name="Kasai Y."/>
            <person name="Jindo T."/>
            <person name="Kobayashi D."/>
            <person name="Shimada A."/>
            <person name="Toyoda A."/>
            <person name="Kuroki Y."/>
            <person name="Fujiyama A."/>
            <person name="Sasaki T."/>
            <person name="Shimizu A."/>
            <person name="Asakawa S."/>
            <person name="Shimizu N."/>
            <person name="Hashimoto S."/>
            <person name="Yang J."/>
            <person name="Lee Y."/>
            <person name="Matsushima K."/>
            <person name="Sugano S."/>
            <person name="Sakaizumi M."/>
            <person name="Narita T."/>
            <person name="Ohishi K."/>
            <person name="Haga S."/>
            <person name="Ohta F."/>
            <person name="Nomoto H."/>
            <person name="Nogata K."/>
            <person name="Morishita T."/>
            <person name="Endo T."/>
            <person name="Shin-I T."/>
            <person name="Takeda H."/>
            <person name="Morishita S."/>
            <person name="Kohara Y."/>
        </authorList>
    </citation>
    <scope>NUCLEOTIDE SEQUENCE [LARGE SCALE GENOMIC DNA]</scope>
    <source>
        <strain>Hd-rR</strain>
    </source>
</reference>
<evidence type="ECO:0000256" key="3">
    <source>
        <dbReference type="RuleBase" id="RU102079"/>
    </source>
</evidence>
<reference evidence="5" key="3">
    <citation type="submission" date="2025-08" db="UniProtKB">
        <authorList>
            <consortium name="Ensembl"/>
        </authorList>
    </citation>
    <scope>IDENTIFICATION</scope>
    <source>
        <strain evidence="5">HSOK</strain>
    </source>
</reference>
<dbReference type="PANTHER" id="PTHR11346:SF32">
    <property type="entry name" value="GALECTIN-4"/>
    <property type="match status" value="1"/>
</dbReference>